<dbReference type="InterPro" id="IPR050204">
    <property type="entry name" value="AraC_XylS_family_regulators"/>
</dbReference>
<name>A0A2A4MP95_9GAMM</name>
<dbReference type="SUPFAM" id="SSF46689">
    <property type="entry name" value="Homeodomain-like"/>
    <property type="match status" value="2"/>
</dbReference>
<dbReference type="PANTHER" id="PTHR46796">
    <property type="entry name" value="HTH-TYPE TRANSCRIPTIONAL ACTIVATOR RHAS-RELATED"/>
    <property type="match status" value="1"/>
</dbReference>
<dbReference type="PROSITE" id="PS00041">
    <property type="entry name" value="HTH_ARAC_FAMILY_1"/>
    <property type="match status" value="1"/>
</dbReference>
<sequence>MPKTAPNKLYLWRDSVLYLGVSFEPDLHRHNAVQCCIALDGKLMVRSHNMNNWQSCQAAIIASNVRHSVITTGSTVCLLYLEKTSDNYRSIMDYYNVDPACNSHRPLLIHEPISAKLQSLFDNAIPASLDLSAAEHLKNACLTYFKARLSPAQKLDARISRILVMLHQHPNKIFLIEELCDLVHLSESRLQHLFKAEMGLPIRKYCLWMRLRHVVKIALHGGSLTAAAHGGGFSDAAHFSRTFKSMFGITPSTLFSSENSIESLVFENPIM</sequence>
<feature type="domain" description="HTH araC/xylS-type" evidence="4">
    <location>
        <begin position="160"/>
        <end position="257"/>
    </location>
</feature>
<dbReference type="Proteomes" id="UP000218172">
    <property type="component" value="Unassembled WGS sequence"/>
</dbReference>
<dbReference type="PROSITE" id="PS01124">
    <property type="entry name" value="HTH_ARAC_FAMILY_2"/>
    <property type="match status" value="1"/>
</dbReference>
<keyword evidence="3" id="KW-0804">Transcription</keyword>
<protein>
    <recommendedName>
        <fullName evidence="4">HTH araC/xylS-type domain-containing protein</fullName>
    </recommendedName>
</protein>
<dbReference type="EMBL" id="NVQR01000063">
    <property type="protein sequence ID" value="PCH61702.1"/>
    <property type="molecule type" value="Genomic_DNA"/>
</dbReference>
<keyword evidence="1" id="KW-0805">Transcription regulation</keyword>
<reference evidence="6" key="1">
    <citation type="submission" date="2017-08" db="EMBL/GenBank/DDBJ databases">
        <title>A dynamic microbial community with high functional redundancy inhabits the cold, oxic subseafloor aquifer.</title>
        <authorList>
            <person name="Tully B.J."/>
            <person name="Wheat C.G."/>
            <person name="Glazer B.T."/>
            <person name="Huber J.A."/>
        </authorList>
    </citation>
    <scope>NUCLEOTIDE SEQUENCE [LARGE SCALE GENOMIC DNA]</scope>
</reference>
<evidence type="ECO:0000313" key="6">
    <source>
        <dbReference type="Proteomes" id="UP000218172"/>
    </source>
</evidence>
<dbReference type="SMART" id="SM00342">
    <property type="entry name" value="HTH_ARAC"/>
    <property type="match status" value="1"/>
</dbReference>
<dbReference type="GO" id="GO:0043565">
    <property type="term" value="F:sequence-specific DNA binding"/>
    <property type="evidence" value="ECO:0007669"/>
    <property type="project" value="InterPro"/>
</dbReference>
<dbReference type="InterPro" id="IPR009057">
    <property type="entry name" value="Homeodomain-like_sf"/>
</dbReference>
<evidence type="ECO:0000256" key="1">
    <source>
        <dbReference type="ARBA" id="ARBA00023015"/>
    </source>
</evidence>
<evidence type="ECO:0000313" key="5">
    <source>
        <dbReference type="EMBL" id="PCH61702.1"/>
    </source>
</evidence>
<dbReference type="InterPro" id="IPR018062">
    <property type="entry name" value="HTH_AraC-typ_CS"/>
</dbReference>
<accession>A0A2A4MP95</accession>
<organism evidence="5 6">
    <name type="scientific">SAR86 cluster bacterium</name>
    <dbReference type="NCBI Taxonomy" id="2030880"/>
    <lineage>
        <taxon>Bacteria</taxon>
        <taxon>Pseudomonadati</taxon>
        <taxon>Pseudomonadota</taxon>
        <taxon>Gammaproteobacteria</taxon>
        <taxon>SAR86 cluster</taxon>
    </lineage>
</organism>
<dbReference type="Pfam" id="PF12833">
    <property type="entry name" value="HTH_18"/>
    <property type="match status" value="1"/>
</dbReference>
<dbReference type="GO" id="GO:0003700">
    <property type="term" value="F:DNA-binding transcription factor activity"/>
    <property type="evidence" value="ECO:0007669"/>
    <property type="project" value="InterPro"/>
</dbReference>
<dbReference type="AlphaFoldDB" id="A0A2A4MP95"/>
<dbReference type="InterPro" id="IPR018060">
    <property type="entry name" value="HTH_AraC"/>
</dbReference>
<evidence type="ECO:0000256" key="2">
    <source>
        <dbReference type="ARBA" id="ARBA00023125"/>
    </source>
</evidence>
<dbReference type="Gene3D" id="1.10.10.60">
    <property type="entry name" value="Homeodomain-like"/>
    <property type="match status" value="1"/>
</dbReference>
<comment type="caution">
    <text evidence="5">The sequence shown here is derived from an EMBL/GenBank/DDBJ whole genome shotgun (WGS) entry which is preliminary data.</text>
</comment>
<keyword evidence="2" id="KW-0238">DNA-binding</keyword>
<gene>
    <name evidence="5" type="ORF">COC19_04505</name>
</gene>
<evidence type="ECO:0000256" key="3">
    <source>
        <dbReference type="ARBA" id="ARBA00023163"/>
    </source>
</evidence>
<evidence type="ECO:0000259" key="4">
    <source>
        <dbReference type="PROSITE" id="PS01124"/>
    </source>
</evidence>
<proteinExistence type="predicted"/>